<dbReference type="PROSITE" id="PS50088">
    <property type="entry name" value="ANK_REPEAT"/>
    <property type="match status" value="1"/>
</dbReference>
<keyword evidence="1" id="KW-0040">ANK repeat</keyword>
<proteinExistence type="predicted"/>
<dbReference type="SUPFAM" id="SSF48403">
    <property type="entry name" value="Ankyrin repeat"/>
    <property type="match status" value="1"/>
</dbReference>
<dbReference type="Proteomes" id="UP001321760">
    <property type="component" value="Unassembled WGS sequence"/>
</dbReference>
<dbReference type="EMBL" id="MU865913">
    <property type="protein sequence ID" value="KAK4456268.1"/>
    <property type="molecule type" value="Genomic_DNA"/>
</dbReference>
<gene>
    <name evidence="2" type="ORF">QBC34DRAFT_374017</name>
</gene>
<comment type="caution">
    <text evidence="2">The sequence shown here is derived from an EMBL/GenBank/DDBJ whole genome shotgun (WGS) entry which is preliminary data.</text>
</comment>
<reference evidence="2" key="2">
    <citation type="submission" date="2023-05" db="EMBL/GenBank/DDBJ databases">
        <authorList>
            <consortium name="Lawrence Berkeley National Laboratory"/>
            <person name="Steindorff A."/>
            <person name="Hensen N."/>
            <person name="Bonometti L."/>
            <person name="Westerberg I."/>
            <person name="Brannstrom I.O."/>
            <person name="Guillou S."/>
            <person name="Cros-Aarteil S."/>
            <person name="Calhoun S."/>
            <person name="Haridas S."/>
            <person name="Kuo A."/>
            <person name="Mondo S."/>
            <person name="Pangilinan J."/>
            <person name="Riley R."/>
            <person name="Labutti K."/>
            <person name="Andreopoulos B."/>
            <person name="Lipzen A."/>
            <person name="Chen C."/>
            <person name="Yanf M."/>
            <person name="Daum C."/>
            <person name="Ng V."/>
            <person name="Clum A."/>
            <person name="Ohm R."/>
            <person name="Martin F."/>
            <person name="Silar P."/>
            <person name="Natvig D."/>
            <person name="Lalanne C."/>
            <person name="Gautier V."/>
            <person name="Ament-Velasquez S.L."/>
            <person name="Kruys A."/>
            <person name="Hutchinson M.I."/>
            <person name="Powell A.J."/>
            <person name="Barry K."/>
            <person name="Miller A.N."/>
            <person name="Grigoriev I.V."/>
            <person name="Debuchy R."/>
            <person name="Gladieux P."/>
            <person name="Thoren M.H."/>
            <person name="Johannesson H."/>
        </authorList>
    </citation>
    <scope>NUCLEOTIDE SEQUENCE</scope>
    <source>
        <strain evidence="2">PSN243</strain>
    </source>
</reference>
<evidence type="ECO:0000313" key="2">
    <source>
        <dbReference type="EMBL" id="KAK4456268.1"/>
    </source>
</evidence>
<feature type="repeat" description="ANK" evidence="1">
    <location>
        <begin position="27"/>
        <end position="48"/>
    </location>
</feature>
<keyword evidence="3" id="KW-1185">Reference proteome</keyword>
<dbReference type="InterPro" id="IPR036770">
    <property type="entry name" value="Ankyrin_rpt-contain_sf"/>
</dbReference>
<evidence type="ECO:0000256" key="1">
    <source>
        <dbReference type="PROSITE-ProRule" id="PRU00023"/>
    </source>
</evidence>
<dbReference type="InterPro" id="IPR002110">
    <property type="entry name" value="Ankyrin_rpt"/>
</dbReference>
<evidence type="ECO:0000313" key="3">
    <source>
        <dbReference type="Proteomes" id="UP001321760"/>
    </source>
</evidence>
<dbReference type="PROSITE" id="PS50297">
    <property type="entry name" value="ANK_REP_REGION"/>
    <property type="match status" value="1"/>
</dbReference>
<evidence type="ECO:0008006" key="4">
    <source>
        <dbReference type="Google" id="ProtNLM"/>
    </source>
</evidence>
<dbReference type="Pfam" id="PF13637">
    <property type="entry name" value="Ank_4"/>
    <property type="match status" value="1"/>
</dbReference>
<name>A0AAV9H9T1_9PEZI</name>
<protein>
    <recommendedName>
        <fullName evidence="4">ANK_REP_REGION domain-containing protein</fullName>
    </recommendedName>
</protein>
<sequence length="71" mass="7932">MADLKDQAKLLQILADKGADINALDATGRTPLHCAVEGIRMDIVELLVWFRCTDWDELTTTSQLPPPYTCE</sequence>
<accession>A0AAV9H9T1</accession>
<dbReference type="Gene3D" id="1.25.40.20">
    <property type="entry name" value="Ankyrin repeat-containing domain"/>
    <property type="match status" value="1"/>
</dbReference>
<dbReference type="AlphaFoldDB" id="A0AAV9H9T1"/>
<organism evidence="2 3">
    <name type="scientific">Podospora aff. communis PSN243</name>
    <dbReference type="NCBI Taxonomy" id="3040156"/>
    <lineage>
        <taxon>Eukaryota</taxon>
        <taxon>Fungi</taxon>
        <taxon>Dikarya</taxon>
        <taxon>Ascomycota</taxon>
        <taxon>Pezizomycotina</taxon>
        <taxon>Sordariomycetes</taxon>
        <taxon>Sordariomycetidae</taxon>
        <taxon>Sordariales</taxon>
        <taxon>Podosporaceae</taxon>
        <taxon>Podospora</taxon>
    </lineage>
</organism>
<reference evidence="2" key="1">
    <citation type="journal article" date="2023" name="Mol. Phylogenet. Evol.">
        <title>Genome-scale phylogeny and comparative genomics of the fungal order Sordariales.</title>
        <authorList>
            <person name="Hensen N."/>
            <person name="Bonometti L."/>
            <person name="Westerberg I."/>
            <person name="Brannstrom I.O."/>
            <person name="Guillou S."/>
            <person name="Cros-Aarteil S."/>
            <person name="Calhoun S."/>
            <person name="Haridas S."/>
            <person name="Kuo A."/>
            <person name="Mondo S."/>
            <person name="Pangilinan J."/>
            <person name="Riley R."/>
            <person name="LaButti K."/>
            <person name="Andreopoulos B."/>
            <person name="Lipzen A."/>
            <person name="Chen C."/>
            <person name="Yan M."/>
            <person name="Daum C."/>
            <person name="Ng V."/>
            <person name="Clum A."/>
            <person name="Steindorff A."/>
            <person name="Ohm R.A."/>
            <person name="Martin F."/>
            <person name="Silar P."/>
            <person name="Natvig D.O."/>
            <person name="Lalanne C."/>
            <person name="Gautier V."/>
            <person name="Ament-Velasquez S.L."/>
            <person name="Kruys A."/>
            <person name="Hutchinson M.I."/>
            <person name="Powell A.J."/>
            <person name="Barry K."/>
            <person name="Miller A.N."/>
            <person name="Grigoriev I.V."/>
            <person name="Debuchy R."/>
            <person name="Gladieux P."/>
            <person name="Hiltunen Thoren M."/>
            <person name="Johannesson H."/>
        </authorList>
    </citation>
    <scope>NUCLEOTIDE SEQUENCE</scope>
    <source>
        <strain evidence="2">PSN243</strain>
    </source>
</reference>